<dbReference type="KEGG" id="aten:116296840"/>
<dbReference type="CDD" id="cd14733">
    <property type="entry name" value="BACK"/>
    <property type="match status" value="1"/>
</dbReference>
<keyword evidence="18" id="KW-1185">Reference proteome</keyword>
<reference evidence="19" key="1">
    <citation type="submission" date="2025-08" db="UniProtKB">
        <authorList>
            <consortium name="RefSeq"/>
        </authorList>
    </citation>
    <scope>IDENTIFICATION</scope>
</reference>
<evidence type="ECO:0000256" key="3">
    <source>
        <dbReference type="ARBA" id="ARBA00022475"/>
    </source>
</evidence>
<comment type="similarity">
    <text evidence="2">Belongs to the EGF domain peptide family.</text>
</comment>
<dbReference type="PROSITE" id="PS51406">
    <property type="entry name" value="FIBRINOGEN_C_2"/>
    <property type="match status" value="1"/>
</dbReference>
<dbReference type="InterPro" id="IPR014716">
    <property type="entry name" value="Fibrinogen_a/b/g_C_1"/>
</dbReference>
<dbReference type="InterPro" id="IPR036056">
    <property type="entry name" value="Fibrinogen-like_C"/>
</dbReference>
<dbReference type="Pfam" id="PF00651">
    <property type="entry name" value="BTB"/>
    <property type="match status" value="1"/>
</dbReference>
<dbReference type="RefSeq" id="XP_031560802.1">
    <property type="nucleotide sequence ID" value="XM_031704942.1"/>
</dbReference>
<keyword evidence="10" id="KW-0472">Membrane</keyword>
<dbReference type="PROSITE" id="PS01186">
    <property type="entry name" value="EGF_2"/>
    <property type="match status" value="1"/>
</dbReference>
<dbReference type="CDD" id="cd00054">
    <property type="entry name" value="EGF_CA"/>
    <property type="match status" value="1"/>
</dbReference>
<dbReference type="NCBIfam" id="NF040941">
    <property type="entry name" value="GGGWT_bact"/>
    <property type="match status" value="1"/>
</dbReference>
<dbReference type="FunFam" id="2.10.25.10:FF:000391">
    <property type="entry name" value="Weary, isoform C"/>
    <property type="match status" value="1"/>
</dbReference>
<dbReference type="SMART" id="SM00181">
    <property type="entry name" value="EGF"/>
    <property type="match status" value="1"/>
</dbReference>
<proteinExistence type="inferred from homology"/>
<gene>
    <name evidence="19" type="primary">LOC116296840</name>
</gene>
<dbReference type="Pfam" id="PF00008">
    <property type="entry name" value="EGF"/>
    <property type="match status" value="1"/>
</dbReference>
<dbReference type="PROSITE" id="PS50097">
    <property type="entry name" value="BTB"/>
    <property type="match status" value="1"/>
</dbReference>
<evidence type="ECO:0000256" key="11">
    <source>
        <dbReference type="ARBA" id="ARBA00023157"/>
    </source>
</evidence>
<keyword evidence="8" id="KW-0106">Calcium</keyword>
<dbReference type="SUPFAM" id="SSF56496">
    <property type="entry name" value="Fibrinogen C-terminal domain-like"/>
    <property type="match status" value="2"/>
</dbReference>
<dbReference type="Gene3D" id="3.30.710.10">
    <property type="entry name" value="Potassium Channel Kv1.1, Chain A"/>
    <property type="match status" value="1"/>
</dbReference>
<dbReference type="PANTHER" id="PTHR22744">
    <property type="entry name" value="HELIX LOOP HELIX PROTEIN 21-RELATED"/>
    <property type="match status" value="1"/>
</dbReference>
<dbReference type="Pfam" id="PF00024">
    <property type="entry name" value="PAN_1"/>
    <property type="match status" value="1"/>
</dbReference>
<evidence type="ECO:0000256" key="2">
    <source>
        <dbReference type="ARBA" id="ARBA00006373"/>
    </source>
</evidence>
<dbReference type="InterPro" id="IPR001881">
    <property type="entry name" value="EGF-like_Ca-bd_dom"/>
</dbReference>
<dbReference type="GO" id="GO:0007154">
    <property type="term" value="P:cell communication"/>
    <property type="evidence" value="ECO:0007669"/>
    <property type="project" value="UniProtKB-ARBA"/>
</dbReference>
<dbReference type="Gene3D" id="3.90.215.10">
    <property type="entry name" value="Gamma Fibrinogen, chain A, domain 1"/>
    <property type="match status" value="1"/>
</dbReference>
<keyword evidence="9" id="KW-1133">Transmembrane helix</keyword>
<accession>A0A6P8I6Y6</accession>
<evidence type="ECO:0000259" key="14">
    <source>
        <dbReference type="PROSITE" id="PS50026"/>
    </source>
</evidence>
<evidence type="ECO:0000256" key="13">
    <source>
        <dbReference type="PROSITE-ProRule" id="PRU00076"/>
    </source>
</evidence>
<keyword evidence="3" id="KW-1003">Cell membrane</keyword>
<dbReference type="SUPFAM" id="SSF54695">
    <property type="entry name" value="POZ domain"/>
    <property type="match status" value="1"/>
</dbReference>
<dbReference type="GO" id="GO:0005886">
    <property type="term" value="C:plasma membrane"/>
    <property type="evidence" value="ECO:0007669"/>
    <property type="project" value="UniProtKB-SubCell"/>
</dbReference>
<evidence type="ECO:0000256" key="10">
    <source>
        <dbReference type="ARBA" id="ARBA00023136"/>
    </source>
</evidence>
<dbReference type="InterPro" id="IPR002181">
    <property type="entry name" value="Fibrinogen_a/b/g_C_dom"/>
</dbReference>
<organism evidence="18 19">
    <name type="scientific">Actinia tenebrosa</name>
    <name type="common">Australian red waratah sea anemone</name>
    <dbReference type="NCBI Taxonomy" id="6105"/>
    <lineage>
        <taxon>Eukaryota</taxon>
        <taxon>Metazoa</taxon>
        <taxon>Cnidaria</taxon>
        <taxon>Anthozoa</taxon>
        <taxon>Hexacorallia</taxon>
        <taxon>Actiniaria</taxon>
        <taxon>Actiniidae</taxon>
        <taxon>Actinia</taxon>
    </lineage>
</organism>
<dbReference type="InterPro" id="IPR003609">
    <property type="entry name" value="Pan_app"/>
</dbReference>
<dbReference type="Proteomes" id="UP000515163">
    <property type="component" value="Unplaced"/>
</dbReference>
<dbReference type="InterPro" id="IPR011333">
    <property type="entry name" value="SKP1/BTB/POZ_sf"/>
</dbReference>
<keyword evidence="12" id="KW-0325">Glycoprotein</keyword>
<dbReference type="InterPro" id="IPR000210">
    <property type="entry name" value="BTB/POZ_dom"/>
</dbReference>
<feature type="domain" description="BTB" evidence="15">
    <location>
        <begin position="21"/>
        <end position="88"/>
    </location>
</feature>
<dbReference type="PROSITE" id="PS50948">
    <property type="entry name" value="PAN"/>
    <property type="match status" value="1"/>
</dbReference>
<feature type="disulfide bond" evidence="13">
    <location>
        <begin position="293"/>
        <end position="310"/>
    </location>
</feature>
<keyword evidence="11 13" id="KW-1015">Disulfide bond</keyword>
<dbReference type="SMART" id="SM00225">
    <property type="entry name" value="BTB"/>
    <property type="match status" value="1"/>
</dbReference>
<dbReference type="PANTHER" id="PTHR22744:SF17">
    <property type="entry name" value="BTB DOMAIN-CONTAINING PROTEIN"/>
    <property type="match status" value="1"/>
</dbReference>
<feature type="domain" description="Fibrinogen C-terminal" evidence="17">
    <location>
        <begin position="330"/>
        <end position="383"/>
    </location>
</feature>
<name>A0A6P8I6Y6_ACTTE</name>
<comment type="caution">
    <text evidence="13">Lacks conserved residue(s) required for the propagation of feature annotation.</text>
</comment>
<evidence type="ECO:0000259" key="17">
    <source>
        <dbReference type="PROSITE" id="PS51406"/>
    </source>
</evidence>
<dbReference type="PROSITE" id="PS50026">
    <property type="entry name" value="EGF_3"/>
    <property type="match status" value="1"/>
</dbReference>
<keyword evidence="5" id="KW-0812">Transmembrane</keyword>
<evidence type="ECO:0000256" key="5">
    <source>
        <dbReference type="ARBA" id="ARBA00022692"/>
    </source>
</evidence>
<dbReference type="Pfam" id="PF00147">
    <property type="entry name" value="Fibrinogen_C"/>
    <property type="match status" value="1"/>
</dbReference>
<evidence type="ECO:0000256" key="6">
    <source>
        <dbReference type="ARBA" id="ARBA00022729"/>
    </source>
</evidence>
<evidence type="ECO:0000259" key="16">
    <source>
        <dbReference type="PROSITE" id="PS50948"/>
    </source>
</evidence>
<evidence type="ECO:0000256" key="12">
    <source>
        <dbReference type="ARBA" id="ARBA00023180"/>
    </source>
</evidence>
<dbReference type="InterPro" id="IPR000742">
    <property type="entry name" value="EGF"/>
</dbReference>
<protein>
    <submittedName>
        <fullName evidence="19">Uncharacterized protein LOC116296840</fullName>
    </submittedName>
</protein>
<feature type="domain" description="EGF-like" evidence="14">
    <location>
        <begin position="284"/>
        <end position="322"/>
    </location>
</feature>
<feature type="domain" description="Apple" evidence="16">
    <location>
        <begin position="199"/>
        <end position="282"/>
    </location>
</feature>
<evidence type="ECO:0000259" key="15">
    <source>
        <dbReference type="PROSITE" id="PS50097"/>
    </source>
</evidence>
<dbReference type="GO" id="GO:0005509">
    <property type="term" value="F:calcium ion binding"/>
    <property type="evidence" value="ECO:0007669"/>
    <property type="project" value="InterPro"/>
</dbReference>
<keyword evidence="7" id="KW-0677">Repeat</keyword>
<dbReference type="InParanoid" id="A0A6P8I6Y6"/>
<evidence type="ECO:0000313" key="19">
    <source>
        <dbReference type="RefSeq" id="XP_031560802.1"/>
    </source>
</evidence>
<dbReference type="OrthoDB" id="4062651at2759"/>
<dbReference type="GeneID" id="116296840"/>
<keyword evidence="6" id="KW-0732">Signal</keyword>
<evidence type="ECO:0000256" key="4">
    <source>
        <dbReference type="ARBA" id="ARBA00022536"/>
    </source>
</evidence>
<dbReference type="PRINTS" id="PR00010">
    <property type="entry name" value="EGFBLOOD"/>
</dbReference>
<evidence type="ECO:0000313" key="18">
    <source>
        <dbReference type="Proteomes" id="UP000515163"/>
    </source>
</evidence>
<evidence type="ECO:0000256" key="8">
    <source>
        <dbReference type="ARBA" id="ARBA00022837"/>
    </source>
</evidence>
<dbReference type="AlphaFoldDB" id="A0A6P8I6Y6"/>
<dbReference type="PROSITE" id="PS00022">
    <property type="entry name" value="EGF_1"/>
    <property type="match status" value="1"/>
</dbReference>
<keyword evidence="4 13" id="KW-0245">EGF-like domain</keyword>
<evidence type="ECO:0000256" key="9">
    <source>
        <dbReference type="ARBA" id="ARBA00022989"/>
    </source>
</evidence>
<evidence type="ECO:0000256" key="7">
    <source>
        <dbReference type="ARBA" id="ARBA00022737"/>
    </source>
</evidence>
<dbReference type="SUPFAM" id="SSF57196">
    <property type="entry name" value="EGF/Laminin"/>
    <property type="match status" value="1"/>
</dbReference>
<comment type="subcellular location">
    <subcellularLocation>
        <location evidence="1">Cell membrane</location>
        <topology evidence="1">Single-pass type I membrane protein</topology>
    </subcellularLocation>
</comment>
<evidence type="ECO:0000256" key="1">
    <source>
        <dbReference type="ARBA" id="ARBA00004251"/>
    </source>
</evidence>
<feature type="disulfide bond" evidence="13">
    <location>
        <begin position="312"/>
        <end position="321"/>
    </location>
</feature>
<sequence>MAQLKSNNDEGYDFSTPQHFSDLELVVENTKFNVHKCVLSMSSPVFEKMLTLDFLEKDAKQIDLPGKKRAEFGAFLRVIYADVISQGKQINEENYEFLLQLAEEYQVSKVKHLCCKFLISSVEESNCLGICKVAESYNLEDVKEKCAEVASLKPCRILESCEECFGLQLEKKAMLSTGFLVIVTCAVATSGSGPFRGVCRRKGIFQKIGKDRVLQNHVIVSHDVSSGLDCAQQCLGTAGCKSYNFQETGSPLHKCELSNQTKTLRPSDYVIKVGFSYNDAEHFDVLKCSSSPCQNGGTCSFVDCSDSFVCSCKPGYTGKHCETWSGFDGSRSSLPGKSCLTIKSLGQHTGDGRYWIDPTSTGNPFTVYCDMTTDGGGWTLIRNVTFLSSSSNAIQALRDYRKITSLTLYQFIDQHALLNLKNDMGYTQIRYFCRKVSERRTFHVMTAKNDLGFDVVRYMVINASPFPTVCNSFVRLPDDNSILAVNCDKWGYGKNGARMTNKWGRYPYNGDWRMYKSPVTWTGVRLVSFIQGEYKCEDYNTHAQAGDVWKMFVR</sequence>
<dbReference type="GO" id="GO:0023052">
    <property type="term" value="P:signaling"/>
    <property type="evidence" value="ECO:0007669"/>
    <property type="project" value="UniProtKB-ARBA"/>
</dbReference>
<dbReference type="CDD" id="cd18186">
    <property type="entry name" value="BTB_POZ_ZBTB_KLHL-like"/>
    <property type="match status" value="1"/>
</dbReference>
<dbReference type="SMART" id="SM00179">
    <property type="entry name" value="EGF_CA"/>
    <property type="match status" value="1"/>
</dbReference>
<dbReference type="Gene3D" id="2.10.25.10">
    <property type="entry name" value="Laminin"/>
    <property type="match status" value="1"/>
</dbReference>